<dbReference type="PROSITE" id="PS50110">
    <property type="entry name" value="RESPONSE_REGULATORY"/>
    <property type="match status" value="1"/>
</dbReference>
<dbReference type="RefSeq" id="WP_074257220.1">
    <property type="nucleotide sequence ID" value="NZ_FSRL01000001.1"/>
</dbReference>
<dbReference type="EMBL" id="FSRL01000001">
    <property type="protein sequence ID" value="SIO18147.1"/>
    <property type="molecule type" value="Genomic_DNA"/>
</dbReference>
<dbReference type="InterPro" id="IPR001789">
    <property type="entry name" value="Sig_transdc_resp-reg_receiver"/>
</dbReference>
<gene>
    <name evidence="3" type="ORF">SAMN05444002_3305</name>
</gene>
<dbReference type="CDD" id="cd17557">
    <property type="entry name" value="REC_Rcp-like"/>
    <property type="match status" value="1"/>
</dbReference>
<evidence type="ECO:0000259" key="2">
    <source>
        <dbReference type="PROSITE" id="PS50110"/>
    </source>
</evidence>
<dbReference type="Pfam" id="PF00072">
    <property type="entry name" value="Response_reg"/>
    <property type="match status" value="1"/>
</dbReference>
<accession>A0A1N6HEK8</accession>
<feature type="modified residue" description="4-aspartylphosphate" evidence="1">
    <location>
        <position position="72"/>
    </location>
</feature>
<dbReference type="STRING" id="1217970.SAMN05444002_3305"/>
<evidence type="ECO:0000313" key="4">
    <source>
        <dbReference type="Proteomes" id="UP000184932"/>
    </source>
</evidence>
<dbReference type="Gene3D" id="3.40.50.2300">
    <property type="match status" value="1"/>
</dbReference>
<dbReference type="SMART" id="SM00448">
    <property type="entry name" value="REC"/>
    <property type="match status" value="1"/>
</dbReference>
<evidence type="ECO:0000313" key="3">
    <source>
        <dbReference type="EMBL" id="SIO18147.1"/>
    </source>
</evidence>
<proteinExistence type="predicted"/>
<dbReference type="PANTHER" id="PTHR44520:SF2">
    <property type="entry name" value="RESPONSE REGULATOR RCP1"/>
    <property type="match status" value="1"/>
</dbReference>
<dbReference type="GO" id="GO:0000160">
    <property type="term" value="P:phosphorelay signal transduction system"/>
    <property type="evidence" value="ECO:0007669"/>
    <property type="project" value="InterPro"/>
</dbReference>
<evidence type="ECO:0000256" key="1">
    <source>
        <dbReference type="PROSITE-ProRule" id="PRU00169"/>
    </source>
</evidence>
<reference evidence="4" key="1">
    <citation type="submission" date="2016-11" db="EMBL/GenBank/DDBJ databases">
        <authorList>
            <person name="Varghese N."/>
            <person name="Submissions S."/>
        </authorList>
    </citation>
    <scope>NUCLEOTIDE SEQUENCE [LARGE SCALE GENOMIC DNA]</scope>
    <source>
        <strain evidence="4">DSM 29440</strain>
    </source>
</reference>
<dbReference type="InterPro" id="IPR052893">
    <property type="entry name" value="TCS_response_regulator"/>
</dbReference>
<dbReference type="InterPro" id="IPR011006">
    <property type="entry name" value="CheY-like_superfamily"/>
</dbReference>
<dbReference type="SUPFAM" id="SSF52172">
    <property type="entry name" value="CheY-like"/>
    <property type="match status" value="1"/>
</dbReference>
<dbReference type="PANTHER" id="PTHR44520">
    <property type="entry name" value="RESPONSE REGULATOR RCP1-RELATED"/>
    <property type="match status" value="1"/>
</dbReference>
<dbReference type="Proteomes" id="UP000184932">
    <property type="component" value="Unassembled WGS sequence"/>
</dbReference>
<keyword evidence="1" id="KW-0597">Phosphoprotein</keyword>
<protein>
    <submittedName>
        <fullName evidence="3">CheY chemotaxis protein or a CheY-like REC (Receiver) domain</fullName>
    </submittedName>
</protein>
<sequence length="159" mass="17755">MNAHVPTPTAQNVLNIILIEDDDGDAKAVLRALSQSRIANPVHRMRDGIEALAFLRGEGATRPPEHYVVLLDINMPRMNGHEFMAELRNDPRLNRAVVFMLSTSRDETDIARAYDKNVAGYVLKGNAGMDFLRLINGVEHFWRIVVLPDMTQPGQPRGG</sequence>
<keyword evidence="4" id="KW-1185">Reference proteome</keyword>
<feature type="domain" description="Response regulatory" evidence="2">
    <location>
        <begin position="15"/>
        <end position="139"/>
    </location>
</feature>
<organism evidence="3 4">
    <name type="scientific">Vannielia litorea</name>
    <dbReference type="NCBI Taxonomy" id="1217970"/>
    <lineage>
        <taxon>Bacteria</taxon>
        <taxon>Pseudomonadati</taxon>
        <taxon>Pseudomonadota</taxon>
        <taxon>Alphaproteobacteria</taxon>
        <taxon>Rhodobacterales</taxon>
        <taxon>Paracoccaceae</taxon>
        <taxon>Vannielia</taxon>
    </lineage>
</organism>
<dbReference type="OrthoDB" id="9793549at2"/>
<name>A0A1N6HEK8_9RHOB</name>
<dbReference type="AlphaFoldDB" id="A0A1N6HEK8"/>